<protein>
    <recommendedName>
        <fullName evidence="12">Reverse transcriptase Ty1/copia-type domain-containing protein</fullName>
    </recommendedName>
</protein>
<dbReference type="Proteomes" id="UP001172457">
    <property type="component" value="Chromosome 6"/>
</dbReference>
<keyword evidence="9" id="KW-0233">DNA recombination</keyword>
<gene>
    <name evidence="13" type="ORF">OSB04_024007</name>
</gene>
<sequence>MLNASGLPPTFWVEAISTACYTQNRSLVFLYKKRPNIKFFHVFGCKYYVLNDREPVGKFDPEGDDAIFIGYSWDSELKVQVEVSPNATITEDLAEFFNDWYEEFDETDRTSTSGDRASGSQPSTSAEPSENLTSKALSEPSNAESIPNHSISPNTSIPTAHPESNNSTDPISVPSASIPEPSSQEQTEVIHGDLNQSQTLEEISSNINLPHGVKSPPHSNHWRAHRGCQEQSQCQLLSLCMLCKKTEPNKVIEALADPFWVEAMHDELLQFERNNVRSLTLLPNGKAAIGTKWVSRNLKNENGVVIRNKASCSRILSRKGIYYEETFAPVARLEAIRILLAYAANRGFKVYQMDVKICRLEWKA</sequence>
<evidence type="ECO:0000256" key="6">
    <source>
        <dbReference type="ARBA" id="ARBA00022908"/>
    </source>
</evidence>
<evidence type="ECO:0000259" key="12">
    <source>
        <dbReference type="Pfam" id="PF07727"/>
    </source>
</evidence>
<evidence type="ECO:0000256" key="10">
    <source>
        <dbReference type="ARBA" id="ARBA00023268"/>
    </source>
</evidence>
<dbReference type="GO" id="GO:0003887">
    <property type="term" value="F:DNA-directed DNA polymerase activity"/>
    <property type="evidence" value="ECO:0007669"/>
    <property type="project" value="UniProtKB-KW"/>
</dbReference>
<reference evidence="13" key="1">
    <citation type="submission" date="2023-03" db="EMBL/GenBank/DDBJ databases">
        <title>Chromosome-scale reference genome and RAD-based genetic map of yellow starthistle (Centaurea solstitialis) reveal putative structural variation and QTLs associated with invader traits.</title>
        <authorList>
            <person name="Reatini B."/>
            <person name="Cang F.A."/>
            <person name="Jiang Q."/>
            <person name="Mckibben M.T.W."/>
            <person name="Barker M.S."/>
            <person name="Rieseberg L.H."/>
            <person name="Dlugosch K.M."/>
        </authorList>
    </citation>
    <scope>NUCLEOTIDE SEQUENCE</scope>
    <source>
        <strain evidence="13">CAN-66</strain>
        <tissue evidence="13">Leaf</tissue>
    </source>
</reference>
<evidence type="ECO:0000256" key="1">
    <source>
        <dbReference type="ARBA" id="ARBA00022722"/>
    </source>
</evidence>
<accession>A0AA38SXN4</accession>
<dbReference type="EMBL" id="JARYMX010000006">
    <property type="protein sequence ID" value="KAJ9544300.1"/>
    <property type="molecule type" value="Genomic_DNA"/>
</dbReference>
<organism evidence="13 14">
    <name type="scientific">Centaurea solstitialis</name>
    <name type="common">yellow star-thistle</name>
    <dbReference type="NCBI Taxonomy" id="347529"/>
    <lineage>
        <taxon>Eukaryota</taxon>
        <taxon>Viridiplantae</taxon>
        <taxon>Streptophyta</taxon>
        <taxon>Embryophyta</taxon>
        <taxon>Tracheophyta</taxon>
        <taxon>Spermatophyta</taxon>
        <taxon>Magnoliopsida</taxon>
        <taxon>eudicotyledons</taxon>
        <taxon>Gunneridae</taxon>
        <taxon>Pentapetalae</taxon>
        <taxon>asterids</taxon>
        <taxon>campanulids</taxon>
        <taxon>Asterales</taxon>
        <taxon>Asteraceae</taxon>
        <taxon>Carduoideae</taxon>
        <taxon>Cardueae</taxon>
        <taxon>Centaureinae</taxon>
        <taxon>Centaurea</taxon>
    </lineage>
</organism>
<keyword evidence="10" id="KW-0511">Multifunctional enzyme</keyword>
<evidence type="ECO:0000313" key="14">
    <source>
        <dbReference type="Proteomes" id="UP001172457"/>
    </source>
</evidence>
<dbReference type="GO" id="GO:0006310">
    <property type="term" value="P:DNA recombination"/>
    <property type="evidence" value="ECO:0007669"/>
    <property type="project" value="UniProtKB-KW"/>
</dbReference>
<keyword evidence="6" id="KW-0229">DNA integration</keyword>
<keyword evidence="8" id="KW-0548">Nucleotidyltransferase</keyword>
<comment type="caution">
    <text evidence="13">The sequence shown here is derived from an EMBL/GenBank/DDBJ whole genome shotgun (WGS) entry which is preliminary data.</text>
</comment>
<proteinExistence type="predicted"/>
<keyword evidence="8" id="KW-0808">Transferase</keyword>
<keyword evidence="8" id="KW-0239">DNA-directed DNA polymerase</keyword>
<keyword evidence="4" id="KW-0378">Hydrolase</keyword>
<dbReference type="PANTHER" id="PTHR42648:SF11">
    <property type="entry name" value="TRANSPOSON TY4-P GAG-POL POLYPROTEIN"/>
    <property type="match status" value="1"/>
</dbReference>
<dbReference type="InterPro" id="IPR013103">
    <property type="entry name" value="RVT_2"/>
</dbReference>
<evidence type="ECO:0000256" key="9">
    <source>
        <dbReference type="ARBA" id="ARBA00023172"/>
    </source>
</evidence>
<keyword evidence="3" id="KW-0255">Endonuclease</keyword>
<keyword evidence="7" id="KW-0695">RNA-directed DNA polymerase</keyword>
<dbReference type="GO" id="GO:0015074">
    <property type="term" value="P:DNA integration"/>
    <property type="evidence" value="ECO:0007669"/>
    <property type="project" value="UniProtKB-KW"/>
</dbReference>
<keyword evidence="2" id="KW-0479">Metal-binding</keyword>
<evidence type="ECO:0000256" key="7">
    <source>
        <dbReference type="ARBA" id="ARBA00022918"/>
    </source>
</evidence>
<dbReference type="GO" id="GO:0046872">
    <property type="term" value="F:metal ion binding"/>
    <property type="evidence" value="ECO:0007669"/>
    <property type="project" value="UniProtKB-KW"/>
</dbReference>
<evidence type="ECO:0000313" key="13">
    <source>
        <dbReference type="EMBL" id="KAJ9544300.1"/>
    </source>
</evidence>
<evidence type="ECO:0000256" key="8">
    <source>
        <dbReference type="ARBA" id="ARBA00022932"/>
    </source>
</evidence>
<dbReference type="PANTHER" id="PTHR42648">
    <property type="entry name" value="TRANSPOSASE, PUTATIVE-RELATED"/>
    <property type="match status" value="1"/>
</dbReference>
<evidence type="ECO:0000256" key="11">
    <source>
        <dbReference type="SAM" id="MobiDB-lite"/>
    </source>
</evidence>
<evidence type="ECO:0000256" key="4">
    <source>
        <dbReference type="ARBA" id="ARBA00022801"/>
    </source>
</evidence>
<dbReference type="Pfam" id="PF07727">
    <property type="entry name" value="RVT_2"/>
    <property type="match status" value="1"/>
</dbReference>
<evidence type="ECO:0000256" key="5">
    <source>
        <dbReference type="ARBA" id="ARBA00022842"/>
    </source>
</evidence>
<keyword evidence="5" id="KW-0460">Magnesium</keyword>
<dbReference type="GO" id="GO:0003964">
    <property type="term" value="F:RNA-directed DNA polymerase activity"/>
    <property type="evidence" value="ECO:0007669"/>
    <property type="project" value="UniProtKB-KW"/>
</dbReference>
<name>A0AA38SXN4_9ASTR</name>
<dbReference type="InterPro" id="IPR039537">
    <property type="entry name" value="Retrotran_Ty1/copia-like"/>
</dbReference>
<evidence type="ECO:0000256" key="3">
    <source>
        <dbReference type="ARBA" id="ARBA00022759"/>
    </source>
</evidence>
<dbReference type="GO" id="GO:0016787">
    <property type="term" value="F:hydrolase activity"/>
    <property type="evidence" value="ECO:0007669"/>
    <property type="project" value="UniProtKB-KW"/>
</dbReference>
<keyword evidence="1" id="KW-0540">Nuclease</keyword>
<keyword evidence="14" id="KW-1185">Reference proteome</keyword>
<evidence type="ECO:0000256" key="2">
    <source>
        <dbReference type="ARBA" id="ARBA00022723"/>
    </source>
</evidence>
<dbReference type="GO" id="GO:0004519">
    <property type="term" value="F:endonuclease activity"/>
    <property type="evidence" value="ECO:0007669"/>
    <property type="project" value="UniProtKB-KW"/>
</dbReference>
<feature type="region of interest" description="Disordered" evidence="11">
    <location>
        <begin position="105"/>
        <end position="188"/>
    </location>
</feature>
<feature type="domain" description="Reverse transcriptase Ty1/copia-type" evidence="12">
    <location>
        <begin position="274"/>
        <end position="358"/>
    </location>
</feature>
<dbReference type="AlphaFoldDB" id="A0AA38SXN4"/>
<feature type="compositionally biased region" description="Polar residues" evidence="11">
    <location>
        <begin position="110"/>
        <end position="170"/>
    </location>
</feature>